<dbReference type="STRING" id="1267768.BV394_13630"/>
<name>A0A1U7DL65_9RHOB</name>
<proteinExistence type="predicted"/>
<dbReference type="OrthoDB" id="6199360at2"/>
<dbReference type="InterPro" id="IPR005135">
    <property type="entry name" value="Endo/exonuclease/phosphatase"/>
</dbReference>
<dbReference type="InterPro" id="IPR036691">
    <property type="entry name" value="Endo/exonu/phosph_ase_sf"/>
</dbReference>
<keyword evidence="2" id="KW-1185">Reference proteome</keyword>
<evidence type="ECO:0000313" key="1">
    <source>
        <dbReference type="EMBL" id="APX90629.1"/>
    </source>
</evidence>
<reference evidence="1 2" key="1">
    <citation type="submission" date="2017-01" db="EMBL/GenBank/DDBJ databases">
        <title>Genomic analysis of Xuhuaishuia manganoxidans DY6-4.</title>
        <authorList>
            <person name="Wang X."/>
        </authorList>
    </citation>
    <scope>NUCLEOTIDE SEQUENCE [LARGE SCALE GENOMIC DNA]</scope>
    <source>
        <strain evidence="1 2">DY6-4</strain>
    </source>
</reference>
<dbReference type="AlphaFoldDB" id="A0A1U7DL65"/>
<evidence type="ECO:0000313" key="2">
    <source>
        <dbReference type="Proteomes" id="UP000187266"/>
    </source>
</evidence>
<keyword evidence="1" id="KW-0540">Nuclease</keyword>
<accession>A0A2M9DC27</accession>
<accession>A0A1U7DL65</accession>
<keyword evidence="1" id="KW-0255">Endonuclease</keyword>
<organism evidence="1 2">
    <name type="scientific">Brevirhabdus pacifica</name>
    <dbReference type="NCBI Taxonomy" id="1267768"/>
    <lineage>
        <taxon>Bacteria</taxon>
        <taxon>Pseudomonadati</taxon>
        <taxon>Pseudomonadota</taxon>
        <taxon>Alphaproteobacteria</taxon>
        <taxon>Rhodobacterales</taxon>
        <taxon>Paracoccaceae</taxon>
        <taxon>Brevirhabdus</taxon>
    </lineage>
</organism>
<dbReference type="Pfam" id="PF03372">
    <property type="entry name" value="Exo_endo_phos"/>
    <property type="match status" value="1"/>
</dbReference>
<dbReference type="GO" id="GO:0004519">
    <property type="term" value="F:endonuclease activity"/>
    <property type="evidence" value="ECO:0007669"/>
    <property type="project" value="UniProtKB-KW"/>
</dbReference>
<dbReference type="EMBL" id="CP019124">
    <property type="protein sequence ID" value="APX90629.1"/>
    <property type="molecule type" value="Genomic_DNA"/>
</dbReference>
<dbReference type="Proteomes" id="UP000187266">
    <property type="component" value="Chromosome"/>
</dbReference>
<dbReference type="Gene3D" id="3.60.10.10">
    <property type="entry name" value="Endonuclease/exonuclease/phosphatase"/>
    <property type="match status" value="1"/>
</dbReference>
<keyword evidence="1" id="KW-0378">Hydrolase</keyword>
<protein>
    <submittedName>
        <fullName evidence="1">Endonuclease</fullName>
    </submittedName>
</protein>
<dbReference type="SUPFAM" id="SSF56219">
    <property type="entry name" value="DNase I-like"/>
    <property type="match status" value="1"/>
</dbReference>
<sequence>MRLATYNVEWFDALFDDEGKPVPDTHWSRRRDVTRREQLAALVRVFQAMDADAILVVEAPDDSRNRNARVALQEFAEFAGLRTRQALLGFANDTQQEIMLLFDPDVIRARHDPIGSGPDEVARLAGRAGAAGAGAGAGGEAAGADHDPPVPRFDGAFHLDTDLDMHPDPVVWSKPPLEIAATAGDFAFRMIGVHAKSKAPHGARTIPEATRLAIDNRRKQLAQCIWLRHRVEWHLRRDEPLIVLGDFNDGPGLDEYERLFGRSSIEIVMGENPDDPLRLYDPHAQALLASRMGAAPVSARFYIAEQKRYLSALLDYVMLGPAMMQRNPRWRIWHPFDDPEIYRNPELRDALLTASDHFPVTVDFSA</sequence>
<gene>
    <name evidence="1" type="ORF">BV394_13630</name>
</gene>
<dbReference type="RefSeq" id="WP_076980646.1">
    <property type="nucleotide sequence ID" value="NZ_CP019124.1"/>
</dbReference>